<dbReference type="Proteomes" id="UP000321393">
    <property type="component" value="Unassembled WGS sequence"/>
</dbReference>
<comment type="caution">
    <text evidence="2">The sequence shown here is derived from an EMBL/GenBank/DDBJ whole genome shotgun (WGS) entry which is preliminary data.</text>
</comment>
<evidence type="ECO:0000313" key="3">
    <source>
        <dbReference type="Proteomes" id="UP000321393"/>
    </source>
</evidence>
<sequence>MCHPVDSVSWDSIDAKWPDFSNDLRNLKFGFATDGFNPFSNLSSRYSCWPVMLVTYNLPSWLCMSKENIMLTLLIPGPKQPGNDIDIFLQQLIDDLKLLWDGVEVYDVVSKSNFNLKVVLMWTINDFPTYGNLAGCTTKGREVRLCGPIQFHWMYPFERYMKTLKGFVRNQSRSEGCIVEHYLAEECILFYKNCVQGSTRLDDKQRRNEEFNDDIILEGRPIFNRKKITLSDEVLNLAHQYVLFNIKAVEPYIENELILSNKILANDDTQVMKVHSEQFPIWLKEKRKQRSLWLATVTFGRSPACPCPYLCPYLKMRNGKSEHKILSKGPTTSPASLVVNVHNQECMQSLISTRRTSSRISYLEISSVETTAKPHFSSGSHACKAARASAACVRLSYDISEGAVRRGSCGRGSSRLHAEKKTRVRGSSSGSKARHGCSGREHESAVVAGLHAFCSGLLNWGRRRCLAVRRNLTVAVRLSPPNREETCNTYHTELQTVPCQWWPDNYCYKRTPSNANGSPNSLKTLAHRLGACPPKSGSTSLFNHQSEDEKLC</sequence>
<protein>
    <submittedName>
        <fullName evidence="2">En/Spm-like transposon protein</fullName>
    </submittedName>
</protein>
<feature type="region of interest" description="Disordered" evidence="1">
    <location>
        <begin position="410"/>
        <end position="438"/>
    </location>
</feature>
<evidence type="ECO:0000313" key="2">
    <source>
        <dbReference type="EMBL" id="KAA0036558.1"/>
    </source>
</evidence>
<dbReference type="EMBL" id="SSTE01019582">
    <property type="protein sequence ID" value="KAA0036558.1"/>
    <property type="molecule type" value="Genomic_DNA"/>
</dbReference>
<accession>A0A5A7T186</accession>
<evidence type="ECO:0000256" key="1">
    <source>
        <dbReference type="SAM" id="MobiDB-lite"/>
    </source>
</evidence>
<dbReference type="AlphaFoldDB" id="A0A5A7T186"/>
<dbReference type="InterPro" id="IPR004242">
    <property type="entry name" value="Transposase_21"/>
</dbReference>
<gene>
    <name evidence="2" type="ORF">E6C27_scaffold191G00620</name>
</gene>
<dbReference type="PANTHER" id="PTHR48258">
    <property type="entry name" value="DUF4218 DOMAIN-CONTAINING PROTEIN-RELATED"/>
    <property type="match status" value="1"/>
</dbReference>
<proteinExistence type="predicted"/>
<name>A0A5A7T186_CUCMM</name>
<dbReference type="Pfam" id="PF02992">
    <property type="entry name" value="Transposase_21"/>
    <property type="match status" value="1"/>
</dbReference>
<organism evidence="2 3">
    <name type="scientific">Cucumis melo var. makuwa</name>
    <name type="common">Oriental melon</name>
    <dbReference type="NCBI Taxonomy" id="1194695"/>
    <lineage>
        <taxon>Eukaryota</taxon>
        <taxon>Viridiplantae</taxon>
        <taxon>Streptophyta</taxon>
        <taxon>Embryophyta</taxon>
        <taxon>Tracheophyta</taxon>
        <taxon>Spermatophyta</taxon>
        <taxon>Magnoliopsida</taxon>
        <taxon>eudicotyledons</taxon>
        <taxon>Gunneridae</taxon>
        <taxon>Pentapetalae</taxon>
        <taxon>rosids</taxon>
        <taxon>fabids</taxon>
        <taxon>Cucurbitales</taxon>
        <taxon>Cucurbitaceae</taxon>
        <taxon>Benincaseae</taxon>
        <taxon>Cucumis</taxon>
    </lineage>
</organism>
<reference evidence="2 3" key="1">
    <citation type="submission" date="2019-08" db="EMBL/GenBank/DDBJ databases">
        <title>Draft genome sequences of two oriental melons (Cucumis melo L. var makuwa).</title>
        <authorList>
            <person name="Kwon S.-Y."/>
        </authorList>
    </citation>
    <scope>NUCLEOTIDE SEQUENCE [LARGE SCALE GENOMIC DNA]</scope>
    <source>
        <strain evidence="3">cv. SW 3</strain>
        <tissue evidence="2">Leaf</tissue>
    </source>
</reference>